<evidence type="ECO:0000313" key="1">
    <source>
        <dbReference type="EMBL" id="AWB06794.1"/>
    </source>
</evidence>
<dbReference type="Proteomes" id="UP000077405">
    <property type="component" value="Plasmid pYZ1"/>
</dbReference>
<protein>
    <submittedName>
        <fullName evidence="1">Uncharacterized protein</fullName>
    </submittedName>
</protein>
<dbReference type="OrthoDB" id="9775474at2"/>
<organism evidence="1 2">
    <name type="scientific">Azospirillum humicireducens</name>
    <dbReference type="NCBI Taxonomy" id="1226968"/>
    <lineage>
        <taxon>Bacteria</taxon>
        <taxon>Pseudomonadati</taxon>
        <taxon>Pseudomonadota</taxon>
        <taxon>Alphaproteobacteria</taxon>
        <taxon>Rhodospirillales</taxon>
        <taxon>Azospirillaceae</taxon>
        <taxon>Azospirillum</taxon>
    </lineage>
</organism>
<gene>
    <name evidence="1" type="ORF">A6A40_17215</name>
</gene>
<reference evidence="1 2" key="1">
    <citation type="submission" date="2018-04" db="EMBL/GenBank/DDBJ databases">
        <title>Complete genome sequence of the nitrogen-fixing bacterium Azospirillum humicireducens type strain SgZ-5.</title>
        <authorList>
            <person name="Yu Z."/>
        </authorList>
    </citation>
    <scope>NUCLEOTIDE SEQUENCE [LARGE SCALE GENOMIC DNA]</scope>
    <source>
        <strain evidence="1 2">SgZ-5</strain>
        <plasmid evidence="1 2">pYZ1</plasmid>
    </source>
</reference>
<name>A0A2R4VQR7_9PROT</name>
<dbReference type="AlphaFoldDB" id="A0A2R4VQR7"/>
<dbReference type="KEGG" id="ahu:A6A40_17215"/>
<sequence>MSFDIIVPTRAPLQRADADQVRVTMGKTGGKSPAMELRIVIGSALVKRFGWTKGQRVNIAFGREATPERGQLAIMPNADGHFRLLGGKSLEVRTRTLHPTLKLASNASTIAAPVQLIPERLIVRMPDAFMAIRPVDSIMGDPPVRRRG</sequence>
<accession>A0A2R4VQR7</accession>
<proteinExistence type="predicted"/>
<evidence type="ECO:0000313" key="2">
    <source>
        <dbReference type="Proteomes" id="UP000077405"/>
    </source>
</evidence>
<keyword evidence="1" id="KW-0614">Plasmid</keyword>
<dbReference type="EMBL" id="CP028902">
    <property type="protein sequence ID" value="AWB06794.1"/>
    <property type="molecule type" value="Genomic_DNA"/>
</dbReference>
<geneLocation type="plasmid" evidence="1 2">
    <name>pYZ1</name>
</geneLocation>
<keyword evidence="2" id="KW-1185">Reference proteome</keyword>
<dbReference type="RefSeq" id="WP_108547100.1">
    <property type="nucleotide sequence ID" value="NZ_CP028902.1"/>
</dbReference>